<dbReference type="PANTHER" id="PTHR21310">
    <property type="entry name" value="AMINOGLYCOSIDE PHOSPHOTRANSFERASE-RELATED-RELATED"/>
    <property type="match status" value="1"/>
</dbReference>
<evidence type="ECO:0000313" key="2">
    <source>
        <dbReference type="EMBL" id="KAJ5146129.1"/>
    </source>
</evidence>
<evidence type="ECO:0000313" key="3">
    <source>
        <dbReference type="Proteomes" id="UP001149079"/>
    </source>
</evidence>
<dbReference type="AlphaFoldDB" id="A0A9W9HFH9"/>
<name>A0A9W9HFH9_9EURO</name>
<dbReference type="PANTHER" id="PTHR21310:SF37">
    <property type="entry name" value="AMINOGLYCOSIDE PHOSPHOTRANSFERASE DOMAIN-CONTAINING PROTEIN"/>
    <property type="match status" value="1"/>
</dbReference>
<dbReference type="InterPro" id="IPR011009">
    <property type="entry name" value="Kinase-like_dom_sf"/>
</dbReference>
<gene>
    <name evidence="2" type="ORF">N7515_000693</name>
</gene>
<reference evidence="2" key="2">
    <citation type="journal article" date="2023" name="IMA Fungus">
        <title>Comparative genomic study of the Penicillium genus elucidates a diverse pangenome and 15 lateral gene transfer events.</title>
        <authorList>
            <person name="Petersen C."/>
            <person name="Sorensen T."/>
            <person name="Nielsen M.R."/>
            <person name="Sondergaard T.E."/>
            <person name="Sorensen J.L."/>
            <person name="Fitzpatrick D.A."/>
            <person name="Frisvad J.C."/>
            <person name="Nielsen K.L."/>
        </authorList>
    </citation>
    <scope>NUCLEOTIDE SEQUENCE</scope>
    <source>
        <strain evidence="2">IBT 22155</strain>
    </source>
</reference>
<organism evidence="2 3">
    <name type="scientific">Penicillium bovifimosum</name>
    <dbReference type="NCBI Taxonomy" id="126998"/>
    <lineage>
        <taxon>Eukaryota</taxon>
        <taxon>Fungi</taxon>
        <taxon>Dikarya</taxon>
        <taxon>Ascomycota</taxon>
        <taxon>Pezizomycotina</taxon>
        <taxon>Eurotiomycetes</taxon>
        <taxon>Eurotiomycetidae</taxon>
        <taxon>Eurotiales</taxon>
        <taxon>Aspergillaceae</taxon>
        <taxon>Penicillium</taxon>
    </lineage>
</organism>
<reference evidence="2" key="1">
    <citation type="submission" date="2022-11" db="EMBL/GenBank/DDBJ databases">
        <authorList>
            <person name="Petersen C."/>
        </authorList>
    </citation>
    <scope>NUCLEOTIDE SEQUENCE</scope>
    <source>
        <strain evidence="2">IBT 22155</strain>
    </source>
</reference>
<dbReference type="Gene3D" id="3.30.200.20">
    <property type="entry name" value="Phosphorylase Kinase, domain 1"/>
    <property type="match status" value="1"/>
</dbReference>
<dbReference type="RefSeq" id="XP_056526603.1">
    <property type="nucleotide sequence ID" value="XM_056661437.1"/>
</dbReference>
<accession>A0A9W9HFH9</accession>
<dbReference type="OrthoDB" id="5412996at2759"/>
<dbReference type="InterPro" id="IPR051678">
    <property type="entry name" value="AGP_Transferase"/>
</dbReference>
<dbReference type="EMBL" id="JAPQKL010000001">
    <property type="protein sequence ID" value="KAJ5146129.1"/>
    <property type="molecule type" value="Genomic_DNA"/>
</dbReference>
<sequence>MQTRMCPDDVAWEQAEETSDSWLVQFLEVDMLRPIADFILIHNRGEVTEFAILRKGSYNILLRLKYRNGATVIRLSQPGAVFFPEEKVVNEVAVMRYLADQTSIPVPFVIHSGTKKESPLQLSPFIIMEYIEHETKMYDALNTPGCPIEERGILDPNIAEDRLEMLYGQLADILLQLSMPSLPHIGSLNQIDDFTWKVARRPLSMNMNELVRLGGLPRSKLPDLHTTFNTASSYLEALAHLNIEHLIHQRNDAVESADDCRRKFVARKLFCKLAKDKRLTNPSLEKGPFKIWCDDLRPANVLLHENMQIVGVVDWEFTYAAPVEFSYAPPWWLLIEKPEYWSKGIEDWTRVFDYRLKTFLKVMKDCEDIAIQQGRLKEDQRLSGPMGQSWESGDFWVTYAVLHSFAFHTIYWQKIDSRFFGPTENPEEAWEERVSLLDEKEKYEMEQLVARKLKEMKTRALAWDPDEYTLAFRQQLTRQREEADE</sequence>
<dbReference type="InterPro" id="IPR002575">
    <property type="entry name" value="Aminoglycoside_PTrfase"/>
</dbReference>
<protein>
    <recommendedName>
        <fullName evidence="1">Aminoglycoside phosphotransferase domain-containing protein</fullName>
    </recommendedName>
</protein>
<keyword evidence="3" id="KW-1185">Reference proteome</keyword>
<evidence type="ECO:0000259" key="1">
    <source>
        <dbReference type="Pfam" id="PF01636"/>
    </source>
</evidence>
<dbReference type="GeneID" id="81400607"/>
<dbReference type="SUPFAM" id="SSF56112">
    <property type="entry name" value="Protein kinase-like (PK-like)"/>
    <property type="match status" value="1"/>
</dbReference>
<comment type="caution">
    <text evidence="2">The sequence shown here is derived from an EMBL/GenBank/DDBJ whole genome shotgun (WGS) entry which is preliminary data.</text>
</comment>
<dbReference type="Proteomes" id="UP001149079">
    <property type="component" value="Unassembled WGS sequence"/>
</dbReference>
<proteinExistence type="predicted"/>
<dbReference type="Pfam" id="PF01636">
    <property type="entry name" value="APH"/>
    <property type="match status" value="1"/>
</dbReference>
<feature type="domain" description="Aminoglycoside phosphotransferase" evidence="1">
    <location>
        <begin position="67"/>
        <end position="323"/>
    </location>
</feature>